<keyword evidence="1" id="KW-1133">Transmembrane helix</keyword>
<comment type="caution">
    <text evidence="2">The sequence shown here is derived from an EMBL/GenBank/DDBJ whole genome shotgun (WGS) entry which is preliminary data.</text>
</comment>
<dbReference type="EMBL" id="MLJW01000037">
    <property type="protein sequence ID" value="OIR07398.1"/>
    <property type="molecule type" value="Genomic_DNA"/>
</dbReference>
<reference evidence="2" key="1">
    <citation type="submission" date="2016-10" db="EMBL/GenBank/DDBJ databases">
        <title>Sequence of Gallionella enrichment culture.</title>
        <authorList>
            <person name="Poehlein A."/>
            <person name="Muehling M."/>
            <person name="Daniel R."/>
        </authorList>
    </citation>
    <scope>NUCLEOTIDE SEQUENCE</scope>
</reference>
<evidence type="ECO:0000313" key="2">
    <source>
        <dbReference type="EMBL" id="OIR07398.1"/>
    </source>
</evidence>
<evidence type="ECO:0000256" key="1">
    <source>
        <dbReference type="SAM" id="Phobius"/>
    </source>
</evidence>
<accession>A0A1J5T5J1</accession>
<keyword evidence="1" id="KW-0812">Transmembrane</keyword>
<dbReference type="AlphaFoldDB" id="A0A1J5T5J1"/>
<protein>
    <recommendedName>
        <fullName evidence="3">Hydrogenase nickel incorporation protein HypA</fullName>
    </recommendedName>
</protein>
<evidence type="ECO:0008006" key="3">
    <source>
        <dbReference type="Google" id="ProtNLM"/>
    </source>
</evidence>
<keyword evidence="1" id="KW-0472">Membrane</keyword>
<name>A0A1J5T5J1_9ZZZZ</name>
<proteinExistence type="predicted"/>
<sequence>MFSLTTGAVLFCVFVGLFFLVLWLYYDRRDHRMFEGERRKTAFHCIRCDTLYSAKAGVGETCPCPKCGHMNARLRF</sequence>
<organism evidence="2">
    <name type="scientific">mine drainage metagenome</name>
    <dbReference type="NCBI Taxonomy" id="410659"/>
    <lineage>
        <taxon>unclassified sequences</taxon>
        <taxon>metagenomes</taxon>
        <taxon>ecological metagenomes</taxon>
    </lineage>
</organism>
<feature type="transmembrane region" description="Helical" evidence="1">
    <location>
        <begin position="6"/>
        <end position="26"/>
    </location>
</feature>
<gene>
    <name evidence="2" type="ORF">GALL_103560</name>
</gene>